<sequence>MAPMNILLTRLLIKWAFNEALSLLGGYSQGVGPSKYTHP</sequence>
<feature type="chain" id="PRO_5002433542" evidence="1">
    <location>
        <begin position="21"/>
        <end position="39"/>
    </location>
</feature>
<reference evidence="2" key="2">
    <citation type="journal article" date="2015" name="Fish Shellfish Immunol.">
        <title>Early steps in the European eel (Anguilla anguilla)-Vibrio vulnificus interaction in the gills: Role of the RtxA13 toxin.</title>
        <authorList>
            <person name="Callol A."/>
            <person name="Pajuelo D."/>
            <person name="Ebbesson L."/>
            <person name="Teles M."/>
            <person name="MacKenzie S."/>
            <person name="Amaro C."/>
        </authorList>
    </citation>
    <scope>NUCLEOTIDE SEQUENCE</scope>
</reference>
<dbReference type="AlphaFoldDB" id="A0A0E9V5V4"/>
<keyword evidence="1" id="KW-0732">Signal</keyword>
<name>A0A0E9V5V4_ANGAN</name>
<feature type="signal peptide" evidence="1">
    <location>
        <begin position="1"/>
        <end position="20"/>
    </location>
</feature>
<accession>A0A0E9V5V4</accession>
<evidence type="ECO:0000256" key="1">
    <source>
        <dbReference type="SAM" id="SignalP"/>
    </source>
</evidence>
<reference evidence="2" key="1">
    <citation type="submission" date="2014-11" db="EMBL/GenBank/DDBJ databases">
        <authorList>
            <person name="Amaro Gonzalez C."/>
        </authorList>
    </citation>
    <scope>NUCLEOTIDE SEQUENCE</scope>
</reference>
<evidence type="ECO:0000313" key="2">
    <source>
        <dbReference type="EMBL" id="JAH73499.1"/>
    </source>
</evidence>
<proteinExistence type="predicted"/>
<organism evidence="2">
    <name type="scientific">Anguilla anguilla</name>
    <name type="common">European freshwater eel</name>
    <name type="synonym">Muraena anguilla</name>
    <dbReference type="NCBI Taxonomy" id="7936"/>
    <lineage>
        <taxon>Eukaryota</taxon>
        <taxon>Metazoa</taxon>
        <taxon>Chordata</taxon>
        <taxon>Craniata</taxon>
        <taxon>Vertebrata</taxon>
        <taxon>Euteleostomi</taxon>
        <taxon>Actinopterygii</taxon>
        <taxon>Neopterygii</taxon>
        <taxon>Teleostei</taxon>
        <taxon>Anguilliformes</taxon>
        <taxon>Anguillidae</taxon>
        <taxon>Anguilla</taxon>
    </lineage>
</organism>
<dbReference type="EMBL" id="GBXM01035078">
    <property type="protein sequence ID" value="JAH73499.1"/>
    <property type="molecule type" value="Transcribed_RNA"/>
</dbReference>
<protein>
    <submittedName>
        <fullName evidence="2">Uncharacterized protein</fullName>
    </submittedName>
</protein>